<feature type="region of interest" description="Disordered" evidence="2">
    <location>
        <begin position="277"/>
        <end position="302"/>
    </location>
</feature>
<evidence type="ECO:0000256" key="1">
    <source>
        <dbReference type="SAM" id="Coils"/>
    </source>
</evidence>
<dbReference type="AlphaFoldDB" id="A0AA35RDX4"/>
<dbReference type="GO" id="GO:0005200">
    <property type="term" value="F:structural constituent of cytoskeleton"/>
    <property type="evidence" value="ECO:0007669"/>
    <property type="project" value="TreeGrafter"/>
</dbReference>
<feature type="coiled-coil region" evidence="1">
    <location>
        <begin position="303"/>
        <end position="351"/>
    </location>
</feature>
<feature type="compositionally biased region" description="Basic and acidic residues" evidence="2">
    <location>
        <begin position="139"/>
        <end position="170"/>
    </location>
</feature>
<feature type="non-terminal residue" evidence="3">
    <location>
        <position position="1"/>
    </location>
</feature>
<reference evidence="3" key="1">
    <citation type="submission" date="2023-03" db="EMBL/GenBank/DDBJ databases">
        <authorList>
            <person name="Steffen K."/>
            <person name="Cardenas P."/>
        </authorList>
    </citation>
    <scope>NUCLEOTIDE SEQUENCE</scope>
</reference>
<feature type="region of interest" description="Disordered" evidence="2">
    <location>
        <begin position="524"/>
        <end position="543"/>
    </location>
</feature>
<name>A0AA35RDX4_GEOBA</name>
<accession>A0AA35RDX4</accession>
<protein>
    <submittedName>
        <fullName evidence="3">Laminin subunit alpha-2</fullName>
    </submittedName>
</protein>
<keyword evidence="4" id="KW-1185">Reference proteome</keyword>
<gene>
    <name evidence="3" type="ORF">GBAR_LOCUS5867</name>
</gene>
<feature type="compositionally biased region" description="Polar residues" evidence="2">
    <location>
        <begin position="292"/>
        <end position="301"/>
    </location>
</feature>
<comment type="caution">
    <text evidence="3">The sequence shown here is derived from an EMBL/GenBank/DDBJ whole genome shotgun (WGS) entry which is preliminary data.</text>
</comment>
<organism evidence="3 4">
    <name type="scientific">Geodia barretti</name>
    <name type="common">Barrett's horny sponge</name>
    <dbReference type="NCBI Taxonomy" id="519541"/>
    <lineage>
        <taxon>Eukaryota</taxon>
        <taxon>Metazoa</taxon>
        <taxon>Porifera</taxon>
        <taxon>Demospongiae</taxon>
        <taxon>Heteroscleromorpha</taxon>
        <taxon>Tetractinellida</taxon>
        <taxon>Astrophorina</taxon>
        <taxon>Geodiidae</taxon>
        <taxon>Geodia</taxon>
    </lineage>
</organism>
<feature type="compositionally biased region" description="Basic and acidic residues" evidence="2">
    <location>
        <begin position="534"/>
        <end position="543"/>
    </location>
</feature>
<feature type="region of interest" description="Disordered" evidence="2">
    <location>
        <begin position="127"/>
        <end position="196"/>
    </location>
</feature>
<evidence type="ECO:0000256" key="2">
    <source>
        <dbReference type="SAM" id="MobiDB-lite"/>
    </source>
</evidence>
<feature type="coiled-coil region" evidence="1">
    <location>
        <begin position="232"/>
        <end position="266"/>
    </location>
</feature>
<dbReference type="Proteomes" id="UP001174909">
    <property type="component" value="Unassembled WGS sequence"/>
</dbReference>
<dbReference type="PANTHER" id="PTHR47357:SF1">
    <property type="entry name" value="SPINDLE POLE BODY COMPONENT 110"/>
    <property type="match status" value="1"/>
</dbReference>
<feature type="compositionally biased region" description="Acidic residues" evidence="2">
    <location>
        <begin position="449"/>
        <end position="462"/>
    </location>
</feature>
<dbReference type="EMBL" id="CASHTH010000869">
    <property type="protein sequence ID" value="CAI8008571.1"/>
    <property type="molecule type" value="Genomic_DNA"/>
</dbReference>
<evidence type="ECO:0000313" key="3">
    <source>
        <dbReference type="EMBL" id="CAI8008571.1"/>
    </source>
</evidence>
<dbReference type="PANTHER" id="PTHR47357">
    <property type="entry name" value="COP1-INTERACTIVE PROTEIN 1"/>
    <property type="match status" value="1"/>
</dbReference>
<dbReference type="GO" id="GO:0005856">
    <property type="term" value="C:cytoskeleton"/>
    <property type="evidence" value="ECO:0007669"/>
    <property type="project" value="TreeGrafter"/>
</dbReference>
<sequence length="596" mass="67968">KKASSITASTGAGERYFYTVQNSSPAVQSVAVSRESKGKMAAEDAERVAVLEQELETSRKEILQLREKVEQFVKASAELDDESYDAAQTFQLKKELTDLREELAKNEETKYELADAKHELAELRAKNEELEVQQSRKSTRTDMQRIKSEKSTREEVERLHKELRQMERNSKAQTSMVEAQLKASKDSLQRAAEKTQAVQRRLDLVDKERMEIKLENQRLARKLEKSDSYAEKKRAQMEVESQEIEISNLKRKNSKLEKQISISTMNLSDIGKIGGSFNIPNPSRTDSRNDSHVSSGTSSPIPMTLSEARVENLEKELQALEEHNSTLETQNEALTRELQAAQDKAMVLLSQVDQLQVVTGGSERDGEDILTQLPEFQNSLPPQMPVTNGPAQDDSLFNELQQEVGKLKKELDNKETELRVRVKEMKATNEELKRQVEELEMEKLRLELGEDEEGAGTDTEEEAKEKEVTPQPQLADDSEVKLLRERIMSLQDELVQVSQSNDELQAKLAKQQEEAEQFVQSIASELNEVEPTEEEKTREQKLTERNEELKTKISELQDAMNDMIKEIARFKAIIADQVCMNHNYLTSIVFPGKFLH</sequence>
<feature type="region of interest" description="Disordered" evidence="2">
    <location>
        <begin position="446"/>
        <end position="473"/>
    </location>
</feature>
<feature type="compositionally biased region" description="Basic and acidic residues" evidence="2">
    <location>
        <begin position="183"/>
        <end position="193"/>
    </location>
</feature>
<proteinExistence type="predicted"/>
<evidence type="ECO:0000313" key="4">
    <source>
        <dbReference type="Proteomes" id="UP001174909"/>
    </source>
</evidence>
<keyword evidence="1" id="KW-0175">Coiled coil</keyword>